<dbReference type="Gene3D" id="3.40.190.10">
    <property type="entry name" value="Periplasmic binding protein-like II"/>
    <property type="match status" value="2"/>
</dbReference>
<protein>
    <submittedName>
        <fullName evidence="6">Transcriptional regulator CysB</fullName>
    </submittedName>
</protein>
<evidence type="ECO:0000313" key="6">
    <source>
        <dbReference type="EMBL" id="OWT56908.1"/>
    </source>
</evidence>
<proteinExistence type="inferred from homology"/>
<reference evidence="7" key="1">
    <citation type="submission" date="2017-06" db="EMBL/GenBank/DDBJ databases">
        <title>Herbaspirillum phytohormonus sp. nov., isolated from the root nodule of Robinia pseudoacacia in lead-zinc mine.</title>
        <authorList>
            <person name="Fan M."/>
            <person name="Lin Y."/>
        </authorList>
    </citation>
    <scope>NUCLEOTIDE SEQUENCE [LARGE SCALE GENOMIC DNA]</scope>
    <source>
        <strain evidence="7">SC-089</strain>
    </source>
</reference>
<keyword evidence="4" id="KW-0804">Transcription</keyword>
<feature type="domain" description="HTH lysR-type" evidence="5">
    <location>
        <begin position="1"/>
        <end position="59"/>
    </location>
</feature>
<dbReference type="Pfam" id="PF00126">
    <property type="entry name" value="HTH_1"/>
    <property type="match status" value="1"/>
</dbReference>
<dbReference type="InterPro" id="IPR036388">
    <property type="entry name" value="WH-like_DNA-bd_sf"/>
</dbReference>
<evidence type="ECO:0000313" key="7">
    <source>
        <dbReference type="Proteomes" id="UP000214603"/>
    </source>
</evidence>
<dbReference type="Pfam" id="PF03466">
    <property type="entry name" value="LysR_substrate"/>
    <property type="match status" value="1"/>
</dbReference>
<keyword evidence="3" id="KW-0238">DNA-binding</keyword>
<sequence>MNLNQLRSVCEIVNSGLKISQAAGAMYISQPSVTRHIKELEQELGFEVFVRSQNRVLAVTPRGEEIVRSARRILQEIENIHELRNEIANSGHGEMTIATTHTHAKYILPPVVRRFIAKYPNVSLTLHQGNPKECSDLVVQGQADMAICSNVKDPSPEVCFIPCYKLRRIVLTGPDHPLLATQPLTLEALARYPLVSYDGAYGGRRIVDQEFSAHHLVPSIALTATDAEVSKEYVKLGLGVAIFAAVAFDPKVDSPLRTIPVDHLFQPSMINLVLRKHSFLRGYIYEFMHFFAPGLNKGVIEEALFGKADFSVGLDQLPFL</sequence>
<dbReference type="OrthoDB" id="5297026at2"/>
<evidence type="ECO:0000256" key="3">
    <source>
        <dbReference type="ARBA" id="ARBA00023125"/>
    </source>
</evidence>
<dbReference type="PANTHER" id="PTHR30126">
    <property type="entry name" value="HTH-TYPE TRANSCRIPTIONAL REGULATOR"/>
    <property type="match status" value="1"/>
</dbReference>
<dbReference type="PANTHER" id="PTHR30126:SF6">
    <property type="entry name" value="HTH-TYPE TRANSCRIPTIONAL REGULATOR CYSB-RELATED"/>
    <property type="match status" value="1"/>
</dbReference>
<dbReference type="SUPFAM" id="SSF53850">
    <property type="entry name" value="Periplasmic binding protein-like II"/>
    <property type="match status" value="1"/>
</dbReference>
<dbReference type="EMBL" id="NJIH01000010">
    <property type="protein sequence ID" value="OWT56908.1"/>
    <property type="molecule type" value="Genomic_DNA"/>
</dbReference>
<dbReference type="PRINTS" id="PR00039">
    <property type="entry name" value="HTHLYSR"/>
</dbReference>
<name>A0A225M6K9_9BURK</name>
<dbReference type="Gene3D" id="1.10.10.10">
    <property type="entry name" value="Winged helix-like DNA-binding domain superfamily/Winged helix DNA-binding domain"/>
    <property type="match status" value="1"/>
</dbReference>
<dbReference type="Proteomes" id="UP000214603">
    <property type="component" value="Unassembled WGS sequence"/>
</dbReference>
<evidence type="ECO:0000259" key="5">
    <source>
        <dbReference type="PROSITE" id="PS50931"/>
    </source>
</evidence>
<comment type="similarity">
    <text evidence="1">Belongs to the LysR transcriptional regulatory family.</text>
</comment>
<dbReference type="InterPro" id="IPR005119">
    <property type="entry name" value="LysR_subst-bd"/>
</dbReference>
<dbReference type="RefSeq" id="WP_088604916.1">
    <property type="nucleotide sequence ID" value="NZ_NJIH01000010.1"/>
</dbReference>
<organism evidence="6 7">
    <name type="scientific">Candidimonas nitroreducens</name>
    <dbReference type="NCBI Taxonomy" id="683354"/>
    <lineage>
        <taxon>Bacteria</taxon>
        <taxon>Pseudomonadati</taxon>
        <taxon>Pseudomonadota</taxon>
        <taxon>Betaproteobacteria</taxon>
        <taxon>Burkholderiales</taxon>
        <taxon>Alcaligenaceae</taxon>
        <taxon>Candidimonas</taxon>
    </lineage>
</organism>
<dbReference type="PROSITE" id="PS50931">
    <property type="entry name" value="HTH_LYSR"/>
    <property type="match status" value="1"/>
</dbReference>
<accession>A0A225M6K9</accession>
<dbReference type="InterPro" id="IPR000847">
    <property type="entry name" value="LysR_HTH_N"/>
</dbReference>
<evidence type="ECO:0000256" key="1">
    <source>
        <dbReference type="ARBA" id="ARBA00009437"/>
    </source>
</evidence>
<evidence type="ECO:0000256" key="2">
    <source>
        <dbReference type="ARBA" id="ARBA00023015"/>
    </source>
</evidence>
<dbReference type="InterPro" id="IPR036390">
    <property type="entry name" value="WH_DNA-bd_sf"/>
</dbReference>
<dbReference type="GO" id="GO:0000976">
    <property type="term" value="F:transcription cis-regulatory region binding"/>
    <property type="evidence" value="ECO:0007669"/>
    <property type="project" value="TreeGrafter"/>
</dbReference>
<keyword evidence="7" id="KW-1185">Reference proteome</keyword>
<keyword evidence="2" id="KW-0805">Transcription regulation</keyword>
<gene>
    <name evidence="6" type="primary">cysB</name>
    <name evidence="6" type="ORF">CEY11_18715</name>
</gene>
<dbReference type="GO" id="GO:0003700">
    <property type="term" value="F:DNA-binding transcription factor activity"/>
    <property type="evidence" value="ECO:0007669"/>
    <property type="project" value="InterPro"/>
</dbReference>
<dbReference type="AlphaFoldDB" id="A0A225M6K9"/>
<evidence type="ECO:0000256" key="4">
    <source>
        <dbReference type="ARBA" id="ARBA00023163"/>
    </source>
</evidence>
<comment type="caution">
    <text evidence="6">The sequence shown here is derived from an EMBL/GenBank/DDBJ whole genome shotgun (WGS) entry which is preliminary data.</text>
</comment>
<dbReference type="GO" id="GO:0019344">
    <property type="term" value="P:cysteine biosynthetic process"/>
    <property type="evidence" value="ECO:0007669"/>
    <property type="project" value="TreeGrafter"/>
</dbReference>
<dbReference type="SUPFAM" id="SSF46785">
    <property type="entry name" value="Winged helix' DNA-binding domain"/>
    <property type="match status" value="1"/>
</dbReference>